<dbReference type="EMBL" id="JACCJC010000054">
    <property type="protein sequence ID" value="KAF6231753.1"/>
    <property type="molecule type" value="Genomic_DNA"/>
</dbReference>
<feature type="region of interest" description="Disordered" evidence="2">
    <location>
        <begin position="1"/>
        <end position="48"/>
    </location>
</feature>
<dbReference type="PANTHER" id="PTHR10281">
    <property type="entry name" value="MEMBRANE-ASSOCIATED PROGESTERONE RECEPTOR COMPONENT-RELATED"/>
    <property type="match status" value="1"/>
</dbReference>
<dbReference type="SMART" id="SM01117">
    <property type="entry name" value="Cyt-b5"/>
    <property type="match status" value="1"/>
</dbReference>
<evidence type="ECO:0000256" key="2">
    <source>
        <dbReference type="SAM" id="MobiDB-lite"/>
    </source>
</evidence>
<reference evidence="4 5" key="1">
    <citation type="journal article" date="2020" name="Genomics">
        <title>Complete, high-quality genomes from long-read metagenomic sequencing of two wolf lichen thalli reveals enigmatic genome architecture.</title>
        <authorList>
            <person name="McKenzie S.K."/>
            <person name="Walston R.F."/>
            <person name="Allen J.L."/>
        </authorList>
    </citation>
    <scope>NUCLEOTIDE SEQUENCE [LARGE SCALE GENOMIC DNA]</scope>
    <source>
        <strain evidence="4">WasteWater2</strain>
    </source>
</reference>
<dbReference type="InterPro" id="IPR001199">
    <property type="entry name" value="Cyt_B5-like_heme/steroid-bd"/>
</dbReference>
<evidence type="ECO:0000259" key="3">
    <source>
        <dbReference type="SMART" id="SM01117"/>
    </source>
</evidence>
<dbReference type="GeneID" id="59291702"/>
<dbReference type="PANTHER" id="PTHR10281:SF76">
    <property type="entry name" value="CALCUTTA CUP-RELATED"/>
    <property type="match status" value="1"/>
</dbReference>
<dbReference type="AlphaFoldDB" id="A0A8H6L198"/>
<evidence type="ECO:0000313" key="5">
    <source>
        <dbReference type="Proteomes" id="UP000578531"/>
    </source>
</evidence>
<protein>
    <recommendedName>
        <fullName evidence="3">Cytochrome b5 heme-binding domain-containing protein</fullName>
    </recommendedName>
</protein>
<feature type="compositionally biased region" description="Low complexity" evidence="2">
    <location>
        <begin position="30"/>
        <end position="40"/>
    </location>
</feature>
<dbReference type="OrthoDB" id="10257697at2759"/>
<dbReference type="FunFam" id="3.10.120.10:FF:000018">
    <property type="entry name" value="Heme/steroid binding domain protein, putative"/>
    <property type="match status" value="1"/>
</dbReference>
<evidence type="ECO:0000256" key="1">
    <source>
        <dbReference type="ARBA" id="ARBA00038357"/>
    </source>
</evidence>
<dbReference type="GO" id="GO:0016020">
    <property type="term" value="C:membrane"/>
    <property type="evidence" value="ECO:0007669"/>
    <property type="project" value="TreeGrafter"/>
</dbReference>
<dbReference type="InterPro" id="IPR050577">
    <property type="entry name" value="MAPR/NEUFC/NENF-like"/>
</dbReference>
<gene>
    <name evidence="4" type="ORF">HO173_010055</name>
</gene>
<comment type="similarity">
    <text evidence="1">Belongs to the cytochrome b5 family. MAPR subfamily.</text>
</comment>
<feature type="domain" description="Cytochrome b5 heme-binding" evidence="3">
    <location>
        <begin position="104"/>
        <end position="185"/>
    </location>
</feature>
<organism evidence="4 5">
    <name type="scientific">Letharia columbiana</name>
    <dbReference type="NCBI Taxonomy" id="112416"/>
    <lineage>
        <taxon>Eukaryota</taxon>
        <taxon>Fungi</taxon>
        <taxon>Dikarya</taxon>
        <taxon>Ascomycota</taxon>
        <taxon>Pezizomycotina</taxon>
        <taxon>Lecanoromycetes</taxon>
        <taxon>OSLEUM clade</taxon>
        <taxon>Lecanoromycetidae</taxon>
        <taxon>Lecanorales</taxon>
        <taxon>Lecanorineae</taxon>
        <taxon>Parmeliaceae</taxon>
        <taxon>Letharia</taxon>
    </lineage>
</organism>
<comment type="caution">
    <text evidence="4">The sequence shown here is derived from an EMBL/GenBank/DDBJ whole genome shotgun (WGS) entry which is preliminary data.</text>
</comment>
<dbReference type="Gene3D" id="3.10.120.10">
    <property type="entry name" value="Cytochrome b5-like heme/steroid binding domain"/>
    <property type="match status" value="1"/>
</dbReference>
<keyword evidence="5" id="KW-1185">Reference proteome</keyword>
<accession>A0A8H6L198</accession>
<feature type="region of interest" description="Disordered" evidence="2">
    <location>
        <begin position="180"/>
        <end position="208"/>
    </location>
</feature>
<proteinExistence type="inferred from homology"/>
<dbReference type="Proteomes" id="UP000578531">
    <property type="component" value="Unassembled WGS sequence"/>
</dbReference>
<feature type="compositionally biased region" description="Basic and acidic residues" evidence="2">
    <location>
        <begin position="187"/>
        <end position="208"/>
    </location>
</feature>
<sequence length="273" mass="30070">MTALRSRTNLPPKDRHSPSAAPSTAEDGPSDSTSTSKPKPYLSDPEEGPSRLSLLDILRVLGGLFLLSSTLSYFITGDSILWGYRPAITRPARIKAWLRGPYDLTDAQLSIYNGTDPTLPILVAVNGTIYDVSASPHFYGPGGSYSFFAGRDATRSFVTGCFDTDLNGDLRGVEEMFMPLEGEAGDDPTKEGRRERKLRREREKRTARKKVEETVRGWEGMFDGGKDGKYFKVGKVDRGPGSGWEGWGEVKELCQKAREGRPRRTAEEVGGRG</sequence>
<dbReference type="SUPFAM" id="SSF55856">
    <property type="entry name" value="Cytochrome b5-like heme/steroid binding domain"/>
    <property type="match status" value="1"/>
</dbReference>
<dbReference type="GO" id="GO:0012505">
    <property type="term" value="C:endomembrane system"/>
    <property type="evidence" value="ECO:0007669"/>
    <property type="project" value="TreeGrafter"/>
</dbReference>
<evidence type="ECO:0000313" key="4">
    <source>
        <dbReference type="EMBL" id="KAF6231753.1"/>
    </source>
</evidence>
<dbReference type="Pfam" id="PF00173">
    <property type="entry name" value="Cyt-b5"/>
    <property type="match status" value="1"/>
</dbReference>
<name>A0A8H6L198_9LECA</name>
<dbReference type="InterPro" id="IPR036400">
    <property type="entry name" value="Cyt_B5-like_heme/steroid_sf"/>
</dbReference>
<dbReference type="RefSeq" id="XP_037161185.1">
    <property type="nucleotide sequence ID" value="XM_037311941.1"/>
</dbReference>